<dbReference type="PANTHER" id="PTHR21310:SF39">
    <property type="entry name" value="AMINOGLYCOSIDE PHOSPHOTRANSFERASE DOMAIN-CONTAINING PROTEIN"/>
    <property type="match status" value="1"/>
</dbReference>
<comment type="caution">
    <text evidence="3">The sequence shown here is derived from an EMBL/GenBank/DDBJ whole genome shotgun (WGS) entry which is preliminary data.</text>
</comment>
<sequence length="299" mass="34137">MLHTLDHQAPASTMTSTPASAMASTITDLSDEDIARLCHGSHNPNPREYGRCLKRISDDVIVKFGWSVTVDEAANQKYAHILSCDTNIKVPEVYRNFSRSGMGYIVMEFIHGDPLDKTPIQNQATIIQNLANSLYALSTALSPDYPGPRNRGIPRGYLFSEDGAGKPLDTISKINSWFNERAKLPPSERDFNFELPDCVFCHMDLSQRNIIVRDDFLYILDWEFAGFYPREFETYSILFIGQKEDSRFAQDLSRALENAHRKFDRKLNDELIINLLDRVYCNNLKYNFEGPLFITAVCE</sequence>
<dbReference type="AlphaFoldDB" id="A0A9W9R9X4"/>
<evidence type="ECO:0000256" key="1">
    <source>
        <dbReference type="SAM" id="MobiDB-lite"/>
    </source>
</evidence>
<dbReference type="Proteomes" id="UP001147752">
    <property type="component" value="Unassembled WGS sequence"/>
</dbReference>
<dbReference type="Gene3D" id="3.90.1200.10">
    <property type="match status" value="1"/>
</dbReference>
<dbReference type="InterPro" id="IPR002575">
    <property type="entry name" value="Aminoglycoside_PTrfase"/>
</dbReference>
<evidence type="ECO:0000259" key="2">
    <source>
        <dbReference type="Pfam" id="PF01636"/>
    </source>
</evidence>
<keyword evidence="4" id="KW-1185">Reference proteome</keyword>
<accession>A0A9W9R9X4</accession>
<dbReference type="GeneID" id="81467210"/>
<gene>
    <name evidence="3" type="ORF">N7517_010304</name>
</gene>
<feature type="compositionally biased region" description="Polar residues" evidence="1">
    <location>
        <begin position="10"/>
        <end position="20"/>
    </location>
</feature>
<dbReference type="Pfam" id="PF01636">
    <property type="entry name" value="APH"/>
    <property type="match status" value="1"/>
</dbReference>
<reference evidence="3" key="2">
    <citation type="journal article" date="2023" name="IMA Fungus">
        <title>Comparative genomic study of the Penicillium genus elucidates a diverse pangenome and 15 lateral gene transfer events.</title>
        <authorList>
            <person name="Petersen C."/>
            <person name="Sorensen T."/>
            <person name="Nielsen M.R."/>
            <person name="Sondergaard T.E."/>
            <person name="Sorensen J.L."/>
            <person name="Fitzpatrick D.A."/>
            <person name="Frisvad J.C."/>
            <person name="Nielsen K.L."/>
        </authorList>
    </citation>
    <scope>NUCLEOTIDE SEQUENCE</scope>
    <source>
        <strain evidence="3">IBT 3081</strain>
    </source>
</reference>
<evidence type="ECO:0000313" key="3">
    <source>
        <dbReference type="EMBL" id="KAJ5355695.1"/>
    </source>
</evidence>
<dbReference type="InterPro" id="IPR051678">
    <property type="entry name" value="AGP_Transferase"/>
</dbReference>
<protein>
    <recommendedName>
        <fullName evidence="2">Aminoglycoside phosphotransferase domain-containing protein</fullName>
    </recommendedName>
</protein>
<dbReference type="OrthoDB" id="3250044at2759"/>
<dbReference type="InterPro" id="IPR011009">
    <property type="entry name" value="Kinase-like_dom_sf"/>
</dbReference>
<dbReference type="PANTHER" id="PTHR21310">
    <property type="entry name" value="AMINOGLYCOSIDE PHOSPHOTRANSFERASE-RELATED-RELATED"/>
    <property type="match status" value="1"/>
</dbReference>
<evidence type="ECO:0000313" key="4">
    <source>
        <dbReference type="Proteomes" id="UP001147752"/>
    </source>
</evidence>
<reference evidence="3" key="1">
    <citation type="submission" date="2022-12" db="EMBL/GenBank/DDBJ databases">
        <authorList>
            <person name="Petersen C."/>
        </authorList>
    </citation>
    <scope>NUCLEOTIDE SEQUENCE</scope>
    <source>
        <strain evidence="3">IBT 3081</strain>
    </source>
</reference>
<feature type="domain" description="Aminoglycoside phosphotransferase" evidence="2">
    <location>
        <begin position="87"/>
        <end position="261"/>
    </location>
</feature>
<dbReference type="SUPFAM" id="SSF56112">
    <property type="entry name" value="Protein kinase-like (PK-like)"/>
    <property type="match status" value="1"/>
</dbReference>
<name>A0A9W9R9X4_9EURO</name>
<feature type="region of interest" description="Disordered" evidence="1">
    <location>
        <begin position="1"/>
        <end position="20"/>
    </location>
</feature>
<dbReference type="RefSeq" id="XP_056573842.1">
    <property type="nucleotide sequence ID" value="XM_056728027.1"/>
</dbReference>
<proteinExistence type="predicted"/>
<organism evidence="3 4">
    <name type="scientific">Penicillium concentricum</name>
    <dbReference type="NCBI Taxonomy" id="293559"/>
    <lineage>
        <taxon>Eukaryota</taxon>
        <taxon>Fungi</taxon>
        <taxon>Dikarya</taxon>
        <taxon>Ascomycota</taxon>
        <taxon>Pezizomycotina</taxon>
        <taxon>Eurotiomycetes</taxon>
        <taxon>Eurotiomycetidae</taxon>
        <taxon>Eurotiales</taxon>
        <taxon>Aspergillaceae</taxon>
        <taxon>Penicillium</taxon>
    </lineage>
</organism>
<dbReference type="EMBL" id="JAPZBT010000006">
    <property type="protein sequence ID" value="KAJ5355695.1"/>
    <property type="molecule type" value="Genomic_DNA"/>
</dbReference>